<organism evidence="2 3">
    <name type="scientific">Agrobacterium albertimagni AOL15</name>
    <dbReference type="NCBI Taxonomy" id="1156935"/>
    <lineage>
        <taxon>Bacteria</taxon>
        <taxon>Pseudomonadati</taxon>
        <taxon>Pseudomonadota</taxon>
        <taxon>Alphaproteobacteria</taxon>
        <taxon>Hyphomicrobiales</taxon>
        <taxon>Rhizobiaceae</taxon>
        <taxon>Rhizobium/Agrobacterium group</taxon>
        <taxon>Agrobacterium</taxon>
    </lineage>
</organism>
<gene>
    <name evidence="2" type="ORF">QWE_01570</name>
</gene>
<protein>
    <submittedName>
        <fullName evidence="2">Uncharacterized protein</fullName>
    </submittedName>
</protein>
<evidence type="ECO:0000313" key="2">
    <source>
        <dbReference type="EMBL" id="EKF61217.1"/>
    </source>
</evidence>
<feature type="region of interest" description="Disordered" evidence="1">
    <location>
        <begin position="59"/>
        <end position="90"/>
    </location>
</feature>
<evidence type="ECO:0000313" key="3">
    <source>
        <dbReference type="Proteomes" id="UP000007123"/>
    </source>
</evidence>
<name>K2R048_9HYPH</name>
<dbReference type="EMBL" id="ALJF01000002">
    <property type="protein sequence ID" value="EKF61217.1"/>
    <property type="molecule type" value="Genomic_DNA"/>
</dbReference>
<comment type="caution">
    <text evidence="2">The sequence shown here is derived from an EMBL/GenBank/DDBJ whole genome shotgun (WGS) entry which is preliminary data.</text>
</comment>
<dbReference type="Proteomes" id="UP000007123">
    <property type="component" value="Unassembled WGS sequence"/>
</dbReference>
<evidence type="ECO:0000256" key="1">
    <source>
        <dbReference type="SAM" id="MobiDB-lite"/>
    </source>
</evidence>
<keyword evidence="3" id="KW-1185">Reference proteome</keyword>
<dbReference type="AlphaFoldDB" id="K2R048"/>
<accession>K2R048</accession>
<feature type="compositionally biased region" description="Basic residues" evidence="1">
    <location>
        <begin position="66"/>
        <end position="79"/>
    </location>
</feature>
<sequence>MGKAIAAFAHLTRKGECFWRLVGSSGLTRGQASPEREGAIPTGGEAWVFDIDISPHPEVPDIVGPRRARPQLLKNKRGASRPAILAGTSA</sequence>
<proteinExistence type="predicted"/>
<reference evidence="2 3" key="1">
    <citation type="journal article" date="2012" name="J. Bacteriol.">
        <title>Draft Genome Sequence of Agrobacterium albertimagni Strain AOL15.</title>
        <authorList>
            <person name="Trimble W.L."/>
            <person name="Phung le T."/>
            <person name="Meyer F."/>
            <person name="Gilbert J.A."/>
            <person name="Silver S."/>
        </authorList>
    </citation>
    <scope>NUCLEOTIDE SEQUENCE [LARGE SCALE GENOMIC DNA]</scope>
    <source>
        <strain evidence="2 3">AOL15</strain>
    </source>
</reference>